<reference evidence="1" key="1">
    <citation type="journal article" date="2007" name="PLoS ONE">
        <title>The first genome sequence of an elite grapevine cultivar (Pinot noir Vitis vinifera L.): coping with a highly heterozygous genome.</title>
        <authorList>
            <person name="Velasco R."/>
            <person name="Zharkikh A."/>
            <person name="Troggio M."/>
            <person name="Cartwright D.A."/>
            <person name="Cestaro A."/>
            <person name="Pruss D."/>
            <person name="Pindo M."/>
            <person name="FitzGerald L.M."/>
            <person name="Vezzulli S."/>
            <person name="Reid J."/>
            <person name="Malacarne G."/>
            <person name="Iliev D."/>
            <person name="Coppola G."/>
            <person name="Wardell B."/>
            <person name="Micheletti D."/>
            <person name="Macalma T."/>
            <person name="Facci M."/>
            <person name="Mitchell J.T."/>
            <person name="Perazzolli M."/>
            <person name="Eldredge G."/>
            <person name="Gatto P."/>
            <person name="Oyzerski R."/>
            <person name="Moretto M."/>
            <person name="Gutin N."/>
            <person name="Stefanini M."/>
            <person name="Chen Y."/>
            <person name="Segala C."/>
            <person name="Davenport C."/>
            <person name="Dematte L."/>
            <person name="Mraz A."/>
            <person name="Battilana J."/>
            <person name="Stormo K."/>
            <person name="Costa F."/>
            <person name="Tao Q."/>
            <person name="Si-Ammour A."/>
            <person name="Harkins T."/>
            <person name="Lackey A."/>
            <person name="Perbost C."/>
            <person name="Taillon B."/>
            <person name="Stella A."/>
            <person name="Solovyev V."/>
            <person name="Fawcett J.A."/>
            <person name="Sterck L."/>
            <person name="Vandepoele K."/>
            <person name="Grando S.M."/>
            <person name="Toppo S."/>
            <person name="Moser C."/>
            <person name="Lanchbury J."/>
            <person name="Bogden R."/>
            <person name="Skolnick M."/>
            <person name="Sgaramella V."/>
            <person name="Bhatnagar S.K."/>
            <person name="Fontana P."/>
            <person name="Gutin A."/>
            <person name="Van de Peer Y."/>
            <person name="Salamini F."/>
            <person name="Viola R."/>
        </authorList>
    </citation>
    <scope>NUCLEOTIDE SEQUENCE</scope>
</reference>
<accession>A5APJ9</accession>
<protein>
    <submittedName>
        <fullName evidence="1">Uncharacterized protein</fullName>
    </submittedName>
</protein>
<dbReference type="EMBL" id="AM431517">
    <property type="protein sequence ID" value="CAN69273.1"/>
    <property type="molecule type" value="Genomic_DNA"/>
</dbReference>
<organism evidence="1">
    <name type="scientific">Vitis vinifera</name>
    <name type="common">Grape</name>
    <dbReference type="NCBI Taxonomy" id="29760"/>
    <lineage>
        <taxon>Eukaryota</taxon>
        <taxon>Viridiplantae</taxon>
        <taxon>Streptophyta</taxon>
        <taxon>Embryophyta</taxon>
        <taxon>Tracheophyta</taxon>
        <taxon>Spermatophyta</taxon>
        <taxon>Magnoliopsida</taxon>
        <taxon>eudicotyledons</taxon>
        <taxon>Gunneridae</taxon>
        <taxon>Pentapetalae</taxon>
        <taxon>rosids</taxon>
        <taxon>Vitales</taxon>
        <taxon>Vitaceae</taxon>
        <taxon>Viteae</taxon>
        <taxon>Vitis</taxon>
    </lineage>
</organism>
<dbReference type="AlphaFoldDB" id="A5APJ9"/>
<sequence length="259" mass="29533">MGVEQKQHQIWVPTNPRGVERLFPGIIVSESDFYLHRLWGLASEDQPLIIKFWAWFEILAWSLDLVFLLRKTPMHMFFGCQACFGPIETKGYQSPCIDVKSSVIKGLCGCFFGITINHTYCPRLTIDLGPATKLTGILPTFMRFRMENSLQEFVNSKKATQEAYEYRNPYGPNVSQFVGDIVEGEEEVQEMQSPMSASSGKRKKSTVDKYFAPRNTQRAQHSMKSVLAGKETTWRTNIAVGGFFYDACIPMMHAFLLML</sequence>
<name>A5APJ9_VITVI</name>
<evidence type="ECO:0000313" key="1">
    <source>
        <dbReference type="EMBL" id="CAN69273.1"/>
    </source>
</evidence>
<gene>
    <name evidence="1" type="ORF">VITISV_001681</name>
</gene>
<proteinExistence type="predicted"/>